<proteinExistence type="predicted"/>
<evidence type="ECO:0000313" key="3">
    <source>
        <dbReference type="Proteomes" id="UP000789831"/>
    </source>
</evidence>
<feature type="chain" id="PRO_5040163978" evidence="1">
    <location>
        <begin position="25"/>
        <end position="102"/>
    </location>
</feature>
<keyword evidence="3" id="KW-1185">Reference proteome</keyword>
<protein>
    <submittedName>
        <fullName evidence="2">11139_t:CDS:1</fullName>
    </submittedName>
</protein>
<feature type="signal peptide" evidence="1">
    <location>
        <begin position="1"/>
        <end position="24"/>
    </location>
</feature>
<sequence>MATFKKLVWIVLIMIICLFALSDAIPAPSSSFQPNGNVGYFGADTGIGPSEDNKKYGRYCRSLCHPLGVSSRGFYCKACWCPNGNVCDDEPPPKLSYIPGLK</sequence>
<dbReference type="AlphaFoldDB" id="A0A9N8VWE7"/>
<gene>
    <name evidence="2" type="ORF">AGERDE_LOCUS2443</name>
</gene>
<dbReference type="EMBL" id="CAJVPL010000204">
    <property type="protein sequence ID" value="CAG8464895.1"/>
    <property type="molecule type" value="Genomic_DNA"/>
</dbReference>
<accession>A0A9N8VWE7</accession>
<comment type="caution">
    <text evidence="2">The sequence shown here is derived from an EMBL/GenBank/DDBJ whole genome shotgun (WGS) entry which is preliminary data.</text>
</comment>
<reference evidence="2" key="1">
    <citation type="submission" date="2021-06" db="EMBL/GenBank/DDBJ databases">
        <authorList>
            <person name="Kallberg Y."/>
            <person name="Tangrot J."/>
            <person name="Rosling A."/>
        </authorList>
    </citation>
    <scope>NUCLEOTIDE SEQUENCE</scope>
    <source>
        <strain evidence="2">MT106</strain>
    </source>
</reference>
<keyword evidence="1" id="KW-0732">Signal</keyword>
<dbReference type="Proteomes" id="UP000789831">
    <property type="component" value="Unassembled WGS sequence"/>
</dbReference>
<evidence type="ECO:0000313" key="2">
    <source>
        <dbReference type="EMBL" id="CAG8464895.1"/>
    </source>
</evidence>
<organism evidence="2 3">
    <name type="scientific">Ambispora gerdemannii</name>
    <dbReference type="NCBI Taxonomy" id="144530"/>
    <lineage>
        <taxon>Eukaryota</taxon>
        <taxon>Fungi</taxon>
        <taxon>Fungi incertae sedis</taxon>
        <taxon>Mucoromycota</taxon>
        <taxon>Glomeromycotina</taxon>
        <taxon>Glomeromycetes</taxon>
        <taxon>Archaeosporales</taxon>
        <taxon>Ambisporaceae</taxon>
        <taxon>Ambispora</taxon>
    </lineage>
</organism>
<name>A0A9N8VWE7_9GLOM</name>
<evidence type="ECO:0000256" key="1">
    <source>
        <dbReference type="SAM" id="SignalP"/>
    </source>
</evidence>